<gene>
    <name evidence="1" type="ORF">CK500_10935</name>
</gene>
<dbReference type="RefSeq" id="WP_095637258.1">
    <property type="nucleotide sequence ID" value="NZ_NSKC01000005.1"/>
</dbReference>
<name>A0A2A2FEB6_9EURY</name>
<proteinExistence type="predicted"/>
<sequence>MHRRRFLRRFAAGGALLTAGCSALRGPGVPFRFAVVNRRERAYHVDFTLRTSHGDALVDGAADVAPRPPGDDEYAELTVEDLARVRNGDEIDARVRVDGRTYEETYEVTCAESDAAESALFFRIRHPEAPASNPTGMEFGGSEC</sequence>
<organism evidence="1 2">
    <name type="scientific">Halorubrum salipaludis</name>
    <dbReference type="NCBI Taxonomy" id="2032630"/>
    <lineage>
        <taxon>Archaea</taxon>
        <taxon>Methanobacteriati</taxon>
        <taxon>Methanobacteriota</taxon>
        <taxon>Stenosarchaea group</taxon>
        <taxon>Halobacteria</taxon>
        <taxon>Halobacteriales</taxon>
        <taxon>Haloferacaceae</taxon>
        <taxon>Halorubrum</taxon>
    </lineage>
</organism>
<reference evidence="1 2" key="1">
    <citation type="submission" date="2017-08" db="EMBL/GenBank/DDBJ databases">
        <title>The strain WRN001 was isolated from Binhai saline alkaline soil, Tianjin, China.</title>
        <authorList>
            <person name="Liu D."/>
            <person name="Zhang G."/>
        </authorList>
    </citation>
    <scope>NUCLEOTIDE SEQUENCE [LARGE SCALE GENOMIC DNA]</scope>
    <source>
        <strain evidence="1 2">WN019</strain>
    </source>
</reference>
<protein>
    <submittedName>
        <fullName evidence="1">Uncharacterized protein</fullName>
    </submittedName>
</protein>
<evidence type="ECO:0000313" key="1">
    <source>
        <dbReference type="EMBL" id="PAU83298.1"/>
    </source>
</evidence>
<evidence type="ECO:0000313" key="2">
    <source>
        <dbReference type="Proteomes" id="UP000218083"/>
    </source>
</evidence>
<dbReference type="EMBL" id="NSKC01000005">
    <property type="protein sequence ID" value="PAU83298.1"/>
    <property type="molecule type" value="Genomic_DNA"/>
</dbReference>
<comment type="caution">
    <text evidence="1">The sequence shown here is derived from an EMBL/GenBank/DDBJ whole genome shotgun (WGS) entry which is preliminary data.</text>
</comment>
<dbReference type="PROSITE" id="PS51257">
    <property type="entry name" value="PROKAR_LIPOPROTEIN"/>
    <property type="match status" value="1"/>
</dbReference>
<dbReference type="OrthoDB" id="341708at2157"/>
<accession>A0A2A2FEB6</accession>
<dbReference type="Proteomes" id="UP000218083">
    <property type="component" value="Unassembled WGS sequence"/>
</dbReference>
<dbReference type="AlphaFoldDB" id="A0A2A2FEB6"/>
<keyword evidence="2" id="KW-1185">Reference proteome</keyword>